<name>A0A124GMV0_PICGL</name>
<organism evidence="2">
    <name type="scientific">Picea glauca</name>
    <name type="common">White spruce</name>
    <name type="synonym">Pinus glauca</name>
    <dbReference type="NCBI Taxonomy" id="3330"/>
    <lineage>
        <taxon>Eukaryota</taxon>
        <taxon>Viridiplantae</taxon>
        <taxon>Streptophyta</taxon>
        <taxon>Embryophyta</taxon>
        <taxon>Tracheophyta</taxon>
        <taxon>Spermatophyta</taxon>
        <taxon>Pinopsida</taxon>
        <taxon>Pinidae</taxon>
        <taxon>Conifers I</taxon>
        <taxon>Pinales</taxon>
        <taxon>Pinaceae</taxon>
        <taxon>Picea</taxon>
    </lineage>
</organism>
<keyword evidence="2" id="KW-0496">Mitochondrion</keyword>
<dbReference type="AlphaFoldDB" id="A0A124GMV0"/>
<comment type="caution">
    <text evidence="2">The sequence shown here is derived from an EMBL/GenBank/DDBJ whole genome shotgun (WGS) entry which is preliminary data.</text>
</comment>
<protein>
    <submittedName>
        <fullName evidence="2">Uncharacterized protein</fullName>
    </submittedName>
</protein>
<dbReference type="EMBL" id="LKAM01000009">
    <property type="protein sequence ID" value="KUM46807.1"/>
    <property type="molecule type" value="Genomic_DNA"/>
</dbReference>
<accession>A0A124GMV0</accession>
<proteinExistence type="predicted"/>
<evidence type="ECO:0000313" key="2">
    <source>
        <dbReference type="EMBL" id="KUM46807.1"/>
    </source>
</evidence>
<geneLocation type="mitochondrion" evidence="2"/>
<feature type="region of interest" description="Disordered" evidence="1">
    <location>
        <begin position="55"/>
        <end position="74"/>
    </location>
</feature>
<sequence length="89" mass="10396">MKIPAAFATYDQCSQERDGSMSYNVKAAFLSEGFFRRPGHLPNIPEGWNNMMKKARRRRYGGKSGKRKRRSLKRGIRKSYSRLTLVLRK</sequence>
<gene>
    <name evidence="2" type="ORF">ABT39_MTgene6262</name>
</gene>
<reference evidence="2" key="1">
    <citation type="journal article" date="2015" name="Genome Biol. Evol.">
        <title>Organellar Genomes of White Spruce (Picea glauca): Assembly and Annotation.</title>
        <authorList>
            <person name="Jackman S.D."/>
            <person name="Warren R.L."/>
            <person name="Gibb E.A."/>
            <person name="Vandervalk B.P."/>
            <person name="Mohamadi H."/>
            <person name="Chu J."/>
            <person name="Raymond A."/>
            <person name="Pleasance S."/>
            <person name="Coope R."/>
            <person name="Wildung M.R."/>
            <person name="Ritland C.E."/>
            <person name="Bousquet J."/>
            <person name="Jones S.J."/>
            <person name="Bohlmann J."/>
            <person name="Birol I."/>
        </authorList>
    </citation>
    <scope>NUCLEOTIDE SEQUENCE [LARGE SCALE GENOMIC DNA]</scope>
    <source>
        <tissue evidence="2">Flushing bud</tissue>
    </source>
</reference>
<evidence type="ECO:0000256" key="1">
    <source>
        <dbReference type="SAM" id="MobiDB-lite"/>
    </source>
</evidence>